<protein>
    <submittedName>
        <fullName evidence="10">Basic membrane lipoprotein Med, substrate-binding protein (PBP1-ABC) superfamily</fullName>
    </submittedName>
</protein>
<feature type="region of interest" description="Disordered" evidence="7">
    <location>
        <begin position="26"/>
        <end position="66"/>
    </location>
</feature>
<dbReference type="PANTHER" id="PTHR34296:SF2">
    <property type="entry name" value="ABC TRANSPORTER GUANOSINE-BINDING PROTEIN NUPN"/>
    <property type="match status" value="1"/>
</dbReference>
<dbReference type="EMBL" id="FOIM01000010">
    <property type="protein sequence ID" value="SET65520.1"/>
    <property type="molecule type" value="Genomic_DNA"/>
</dbReference>
<dbReference type="InterPro" id="IPR028082">
    <property type="entry name" value="Peripla_BP_I"/>
</dbReference>
<keyword evidence="11" id="KW-1185">Reference proteome</keyword>
<comment type="similarity">
    <text evidence="2">Belongs to the BMP lipoprotein family.</text>
</comment>
<evidence type="ECO:0000313" key="11">
    <source>
        <dbReference type="Proteomes" id="UP000198508"/>
    </source>
</evidence>
<evidence type="ECO:0000256" key="3">
    <source>
        <dbReference type="ARBA" id="ARBA00022475"/>
    </source>
</evidence>
<feature type="compositionally biased region" description="Low complexity" evidence="7">
    <location>
        <begin position="29"/>
        <end position="45"/>
    </location>
</feature>
<keyword evidence="5" id="KW-0472">Membrane</keyword>
<dbReference type="Gene3D" id="3.40.50.2300">
    <property type="match status" value="2"/>
</dbReference>
<dbReference type="AlphaFoldDB" id="A0A1I0G446"/>
<dbReference type="PROSITE" id="PS51257">
    <property type="entry name" value="PROKAR_LIPOPROTEIN"/>
    <property type="match status" value="1"/>
</dbReference>
<dbReference type="STRING" id="460384.SAMN05216313_110116"/>
<evidence type="ECO:0000256" key="6">
    <source>
        <dbReference type="ARBA" id="ARBA00023288"/>
    </source>
</evidence>
<feature type="signal peptide" evidence="8">
    <location>
        <begin position="1"/>
        <end position="25"/>
    </location>
</feature>
<keyword evidence="3" id="KW-1003">Cell membrane</keyword>
<keyword evidence="4 8" id="KW-0732">Signal</keyword>
<name>A0A1I0G446_9FIRM</name>
<evidence type="ECO:0000256" key="8">
    <source>
        <dbReference type="SAM" id="SignalP"/>
    </source>
</evidence>
<reference evidence="11" key="1">
    <citation type="submission" date="2016-10" db="EMBL/GenBank/DDBJ databases">
        <authorList>
            <person name="Varghese N."/>
            <person name="Submissions S."/>
        </authorList>
    </citation>
    <scope>NUCLEOTIDE SEQUENCE [LARGE SCALE GENOMIC DNA]</scope>
    <source>
        <strain evidence="11">NLAE-zl-G277</strain>
    </source>
</reference>
<dbReference type="GO" id="GO:0005886">
    <property type="term" value="C:plasma membrane"/>
    <property type="evidence" value="ECO:0007669"/>
    <property type="project" value="UniProtKB-SubCell"/>
</dbReference>
<feature type="domain" description="ABC transporter substrate-binding protein PnrA-like" evidence="9">
    <location>
        <begin position="68"/>
        <end position="363"/>
    </location>
</feature>
<dbReference type="RefSeq" id="WP_092363614.1">
    <property type="nucleotide sequence ID" value="NZ_DAINWJ010000086.1"/>
</dbReference>
<evidence type="ECO:0000256" key="2">
    <source>
        <dbReference type="ARBA" id="ARBA00008610"/>
    </source>
</evidence>
<organism evidence="10 11">
    <name type="scientific">Enterocloster lavalensis</name>
    <dbReference type="NCBI Taxonomy" id="460384"/>
    <lineage>
        <taxon>Bacteria</taxon>
        <taxon>Bacillati</taxon>
        <taxon>Bacillota</taxon>
        <taxon>Clostridia</taxon>
        <taxon>Lachnospirales</taxon>
        <taxon>Lachnospiraceae</taxon>
        <taxon>Enterocloster</taxon>
    </lineage>
</organism>
<dbReference type="PANTHER" id="PTHR34296">
    <property type="entry name" value="TRANSCRIPTIONAL ACTIVATOR PROTEIN MED"/>
    <property type="match status" value="1"/>
</dbReference>
<sequence>MKKLRKLLAMLTVAAMAASMLSGCAGSGAKETAAPASEKATEAATQASTEKTGESEGPTAQTPDGEVKKIAFITPQRLGDEGPVDLVYEGVKKASDEWKIEVRVVETQAGEYEESMRAMINEGCTLVVAVFPELADAVATVSKEYPEIDFIHAVSSAIGDNVAAVGCMYQDSAFVMGAMAGLLTEVNKVAFITGVDNADGRAYYDGFVEGVQYVNPEIKDVPFNAIGDFEDAITAKEIALSNYNSGCDVIFSGGGKNIFGIMEAVNEMGDGYYYLSCTGNYTTSDYYPGRIPACHYEDFPGALYDMVTQWYHGEFKAEMVAMQLKNGYFSCVMADEADCHIDQEIRDQVQEIAEKVKSGEIVVKSMPALESYVEYIK</sequence>
<evidence type="ECO:0000256" key="4">
    <source>
        <dbReference type="ARBA" id="ARBA00022729"/>
    </source>
</evidence>
<evidence type="ECO:0000256" key="7">
    <source>
        <dbReference type="SAM" id="MobiDB-lite"/>
    </source>
</evidence>
<evidence type="ECO:0000259" key="9">
    <source>
        <dbReference type="Pfam" id="PF02608"/>
    </source>
</evidence>
<dbReference type="SUPFAM" id="SSF53822">
    <property type="entry name" value="Periplasmic binding protein-like I"/>
    <property type="match status" value="1"/>
</dbReference>
<evidence type="ECO:0000313" key="10">
    <source>
        <dbReference type="EMBL" id="SET65520.1"/>
    </source>
</evidence>
<evidence type="ECO:0000256" key="5">
    <source>
        <dbReference type="ARBA" id="ARBA00023136"/>
    </source>
</evidence>
<dbReference type="Proteomes" id="UP000198508">
    <property type="component" value="Unassembled WGS sequence"/>
</dbReference>
<accession>A0A1I0G446</accession>
<dbReference type="InterPro" id="IPR003760">
    <property type="entry name" value="PnrA-like"/>
</dbReference>
<comment type="subcellular location">
    <subcellularLocation>
        <location evidence="1">Cell membrane</location>
        <topology evidence="1">Lipid-anchor</topology>
    </subcellularLocation>
</comment>
<feature type="chain" id="PRO_5044372542" evidence="8">
    <location>
        <begin position="26"/>
        <end position="377"/>
    </location>
</feature>
<dbReference type="Pfam" id="PF02608">
    <property type="entry name" value="Bmp"/>
    <property type="match status" value="1"/>
</dbReference>
<dbReference type="InterPro" id="IPR050957">
    <property type="entry name" value="BMP_lipoprotein"/>
</dbReference>
<evidence type="ECO:0000256" key="1">
    <source>
        <dbReference type="ARBA" id="ARBA00004193"/>
    </source>
</evidence>
<gene>
    <name evidence="10" type="ORF">SAMN05216313_110116</name>
</gene>
<proteinExistence type="inferred from homology"/>
<dbReference type="GeneID" id="93280866"/>
<keyword evidence="6 10" id="KW-0449">Lipoprotein</keyword>